<dbReference type="InterPro" id="IPR000014">
    <property type="entry name" value="PAS"/>
</dbReference>
<dbReference type="InterPro" id="IPR052155">
    <property type="entry name" value="Biofilm_reg_signaling"/>
</dbReference>
<dbReference type="InterPro" id="IPR035919">
    <property type="entry name" value="EAL_sf"/>
</dbReference>
<dbReference type="PANTHER" id="PTHR44757">
    <property type="entry name" value="DIGUANYLATE CYCLASE DGCP"/>
    <property type="match status" value="1"/>
</dbReference>
<keyword evidence="5" id="KW-1185">Reference proteome</keyword>
<feature type="transmembrane region" description="Helical" evidence="1">
    <location>
        <begin position="119"/>
        <end position="137"/>
    </location>
</feature>
<dbReference type="Gene3D" id="3.20.20.450">
    <property type="entry name" value="EAL domain"/>
    <property type="match status" value="1"/>
</dbReference>
<keyword evidence="1" id="KW-0812">Transmembrane</keyword>
<dbReference type="Pfam" id="PF00563">
    <property type="entry name" value="EAL"/>
    <property type="match status" value="1"/>
</dbReference>
<feature type="transmembrane region" description="Helical" evidence="1">
    <location>
        <begin position="51"/>
        <end position="74"/>
    </location>
</feature>
<comment type="caution">
    <text evidence="4">The sequence shown here is derived from an EMBL/GenBank/DDBJ whole genome shotgun (WGS) entry which is preliminary data.</text>
</comment>
<keyword evidence="1" id="KW-1133">Transmembrane helix</keyword>
<dbReference type="CDD" id="cd00130">
    <property type="entry name" value="PAS"/>
    <property type="match status" value="1"/>
</dbReference>
<organism evidence="4 5">
    <name type="scientific">Sphingomonas alba</name>
    <dbReference type="NCBI Taxonomy" id="2908208"/>
    <lineage>
        <taxon>Bacteria</taxon>
        <taxon>Pseudomonadati</taxon>
        <taxon>Pseudomonadota</taxon>
        <taxon>Alphaproteobacteria</taxon>
        <taxon>Sphingomonadales</taxon>
        <taxon>Sphingomonadaceae</taxon>
        <taxon>Sphingomonas</taxon>
    </lineage>
</organism>
<reference evidence="4" key="1">
    <citation type="submission" date="2022-05" db="EMBL/GenBank/DDBJ databases">
        <authorList>
            <person name="Jo J.-H."/>
            <person name="Im W.-T."/>
        </authorList>
    </citation>
    <scope>NUCLEOTIDE SEQUENCE</scope>
    <source>
        <strain evidence="4">SE158</strain>
    </source>
</reference>
<dbReference type="Pfam" id="PF00990">
    <property type="entry name" value="GGDEF"/>
    <property type="match status" value="1"/>
</dbReference>
<dbReference type="Proteomes" id="UP001165363">
    <property type="component" value="Unassembled WGS sequence"/>
</dbReference>
<dbReference type="PANTHER" id="PTHR44757:SF2">
    <property type="entry name" value="BIOFILM ARCHITECTURE MAINTENANCE PROTEIN MBAA"/>
    <property type="match status" value="1"/>
</dbReference>
<feature type="transmembrane region" description="Helical" evidence="1">
    <location>
        <begin position="80"/>
        <end position="98"/>
    </location>
</feature>
<evidence type="ECO:0000313" key="5">
    <source>
        <dbReference type="Proteomes" id="UP001165363"/>
    </source>
</evidence>
<dbReference type="InterPro" id="IPR000160">
    <property type="entry name" value="GGDEF_dom"/>
</dbReference>
<dbReference type="Gene3D" id="3.30.70.270">
    <property type="match status" value="1"/>
</dbReference>
<protein>
    <submittedName>
        <fullName evidence="4">EAL domain-containing protein</fullName>
    </submittedName>
</protein>
<feature type="domain" description="EAL" evidence="2">
    <location>
        <begin position="534"/>
        <end position="785"/>
    </location>
</feature>
<gene>
    <name evidence="4" type="ORF">LZ536_00200</name>
</gene>
<dbReference type="InterPro" id="IPR043128">
    <property type="entry name" value="Rev_trsase/Diguanyl_cyclase"/>
</dbReference>
<dbReference type="Pfam" id="PF08448">
    <property type="entry name" value="PAS_4"/>
    <property type="match status" value="1"/>
</dbReference>
<feature type="transmembrane region" description="Helical" evidence="1">
    <location>
        <begin position="197"/>
        <end position="218"/>
    </location>
</feature>
<name>A0ABT0RIA1_9SPHN</name>
<dbReference type="CDD" id="cd01949">
    <property type="entry name" value="GGDEF"/>
    <property type="match status" value="1"/>
</dbReference>
<sequence>MIGVEIFQAFRPREGEAGSIPTNDSLRDLLTLREPTDVVGRAVRSAQLDALVRMVPVTVAAQLVAAGLVAWSLRGMVADIWLQTWFGGALALCSSRGYRAIRLRRDRDYAMRKPPNLKVIMTIVSLLGTMWLIPPLFWYRHADTEHRMMLGVLLIGLMSAAGVSLATVPQACLVYLAILTLGGVVMTSQSAGLVPTGLMLIFAFAVTFAAIVSARRFVGHVRTQFELQEQSALIGLLREFEASGSDWLWQLDENLKLTYMSRAMAEAIGKPLSKLIGIHARFILDPDGNAVQLSTGMRRLMHHAAERTAFRDIAIPIDHGRRWWSISAKPLIDAEGRFQGWRGVGSDITDTRLSGSDSVRAARLDPLTGVANRLLLREQLEEVLLRQLGGDCDCALLLVDLDRFKLVNDTLGHSVGDQLLCEVARRLENCAGHDGVVGRLGGDEFAIVWRGEGDEETLGRLAERVIAELTRTVTIGAADLHVGATIGISRAPRDGNREEVLIRCADLALYSGKEAGRGGYAFFEQQMYVDAEDYRSLENDVRNALSSDGLALHYQPIIDSRTGKLVGREALLRWSHPVRGPIPPDQFVPIIEDAGLIHQIGDWVIREACSEAIHWPGEMRVAVNVSAAQLSGPGIAETVLGALASTGLAPGRLELEVTESIFIGDDVSTLAALERLRAIGVRLVLDDFGKGYSSFGYLSRAHFSKIKIDRSFVHGAAEGERDCSAIVRAILALARGLSVETTAEGVENEREAAVMRALGCDQLQGYLFGRPVPATDLIDEQDLVDLHPFSRAARAL</sequence>
<dbReference type="SUPFAM" id="SSF141868">
    <property type="entry name" value="EAL domain-like"/>
    <property type="match status" value="1"/>
</dbReference>
<dbReference type="InterPro" id="IPR035965">
    <property type="entry name" value="PAS-like_dom_sf"/>
</dbReference>
<dbReference type="PROSITE" id="PS50887">
    <property type="entry name" value="GGDEF"/>
    <property type="match status" value="1"/>
</dbReference>
<dbReference type="PROSITE" id="PS50883">
    <property type="entry name" value="EAL"/>
    <property type="match status" value="1"/>
</dbReference>
<feature type="domain" description="GGDEF" evidence="3">
    <location>
        <begin position="392"/>
        <end position="525"/>
    </location>
</feature>
<dbReference type="Gene3D" id="3.30.450.20">
    <property type="entry name" value="PAS domain"/>
    <property type="match status" value="1"/>
</dbReference>
<dbReference type="SUPFAM" id="SSF55785">
    <property type="entry name" value="PYP-like sensor domain (PAS domain)"/>
    <property type="match status" value="1"/>
</dbReference>
<dbReference type="EMBL" id="JAMGBD010000001">
    <property type="protein sequence ID" value="MCL6682325.1"/>
    <property type="molecule type" value="Genomic_DNA"/>
</dbReference>
<evidence type="ECO:0000259" key="3">
    <source>
        <dbReference type="PROSITE" id="PS50887"/>
    </source>
</evidence>
<evidence type="ECO:0000313" key="4">
    <source>
        <dbReference type="EMBL" id="MCL6682325.1"/>
    </source>
</evidence>
<evidence type="ECO:0000256" key="1">
    <source>
        <dbReference type="SAM" id="Phobius"/>
    </source>
</evidence>
<dbReference type="InterPro" id="IPR029787">
    <property type="entry name" value="Nucleotide_cyclase"/>
</dbReference>
<keyword evidence="1" id="KW-0472">Membrane</keyword>
<accession>A0ABT0RIA1</accession>
<dbReference type="SMART" id="SM00267">
    <property type="entry name" value="GGDEF"/>
    <property type="match status" value="1"/>
</dbReference>
<dbReference type="InterPro" id="IPR013656">
    <property type="entry name" value="PAS_4"/>
</dbReference>
<dbReference type="InterPro" id="IPR001633">
    <property type="entry name" value="EAL_dom"/>
</dbReference>
<dbReference type="RefSeq" id="WP_249846305.1">
    <property type="nucleotide sequence ID" value="NZ_JAMGBD010000001.1"/>
</dbReference>
<proteinExistence type="predicted"/>
<dbReference type="SUPFAM" id="SSF55073">
    <property type="entry name" value="Nucleotide cyclase"/>
    <property type="match status" value="1"/>
</dbReference>
<dbReference type="CDD" id="cd01948">
    <property type="entry name" value="EAL"/>
    <property type="match status" value="1"/>
</dbReference>
<evidence type="ECO:0000259" key="2">
    <source>
        <dbReference type="PROSITE" id="PS50883"/>
    </source>
</evidence>
<dbReference type="SMART" id="SM00052">
    <property type="entry name" value="EAL"/>
    <property type="match status" value="1"/>
</dbReference>
<dbReference type="NCBIfam" id="TIGR00254">
    <property type="entry name" value="GGDEF"/>
    <property type="match status" value="1"/>
</dbReference>